<gene>
    <name evidence="2" type="ORF">OHAE_283</name>
</gene>
<evidence type="ECO:0000256" key="1">
    <source>
        <dbReference type="SAM" id="Phobius"/>
    </source>
</evidence>
<evidence type="ECO:0000313" key="2">
    <source>
        <dbReference type="EMBL" id="SPL64416.1"/>
    </source>
</evidence>
<protein>
    <submittedName>
        <fullName evidence="2">Uncharacterized protein</fullName>
    </submittedName>
</protein>
<sequence length="55" mass="6022">MNIWFGIQLVLLAAAVLTFASGWIWNGALARDIRSVTLLVLTVFSASISLGHLFF</sequence>
<evidence type="ECO:0000313" key="3">
    <source>
        <dbReference type="Proteomes" id="UP000246073"/>
    </source>
</evidence>
<name>A0A2P9HJW2_9HYPH</name>
<accession>A0A2P9HJW2</accession>
<proteinExistence type="predicted"/>
<keyword evidence="1" id="KW-0472">Membrane</keyword>
<keyword evidence="1" id="KW-0812">Transmembrane</keyword>
<dbReference type="AlphaFoldDB" id="A0A2P9HJW2"/>
<dbReference type="RefSeq" id="WP_181376071.1">
    <property type="nucleotide sequence ID" value="NZ_OOFM01000005.1"/>
</dbReference>
<organism evidence="2 3">
    <name type="scientific">Ochrobactrum soli</name>
    <dbReference type="NCBI Taxonomy" id="2448455"/>
    <lineage>
        <taxon>Bacteria</taxon>
        <taxon>Pseudomonadati</taxon>
        <taxon>Pseudomonadota</taxon>
        <taxon>Alphaproteobacteria</taxon>
        <taxon>Hyphomicrobiales</taxon>
        <taxon>Brucellaceae</taxon>
        <taxon>Brucella/Ochrobactrum group</taxon>
        <taxon>Ochrobactrum</taxon>
    </lineage>
</organism>
<keyword evidence="1" id="KW-1133">Transmembrane helix</keyword>
<dbReference type="EMBL" id="OOFM01000005">
    <property type="protein sequence ID" value="SPL64416.1"/>
    <property type="molecule type" value="Genomic_DNA"/>
</dbReference>
<feature type="transmembrane region" description="Helical" evidence="1">
    <location>
        <begin position="36"/>
        <end position="54"/>
    </location>
</feature>
<reference evidence="3" key="1">
    <citation type="submission" date="2017-12" db="EMBL/GenBank/DDBJ databases">
        <authorList>
            <person name="Diaz M."/>
        </authorList>
    </citation>
    <scope>NUCLEOTIDE SEQUENCE [LARGE SCALE GENOMIC DNA]</scope>
    <source>
        <strain evidence="3">FI11154</strain>
    </source>
</reference>
<dbReference type="Proteomes" id="UP000246073">
    <property type="component" value="Unassembled WGS sequence"/>
</dbReference>